<dbReference type="EMBL" id="FWDM01000018">
    <property type="protein sequence ID" value="SLM12383.1"/>
    <property type="molecule type" value="Genomic_DNA"/>
</dbReference>
<proteinExistence type="predicted"/>
<evidence type="ECO:0000313" key="1">
    <source>
        <dbReference type="EMBL" id="SLM12383.1"/>
    </source>
</evidence>
<dbReference type="AlphaFoldDB" id="A0A3P3XIQ6"/>
<protein>
    <submittedName>
        <fullName evidence="1">Uncharacterized protein</fullName>
    </submittedName>
</protein>
<name>A0A3P3XIQ6_9SPIR</name>
<reference evidence="1" key="1">
    <citation type="submission" date="2017-02" db="EMBL/GenBank/DDBJ databases">
        <authorList>
            <person name="Regsiter A."/>
            <person name="William W."/>
        </authorList>
    </citation>
    <scope>NUCLEOTIDE SEQUENCE</scope>
    <source>
        <strain evidence="1">Bib</strain>
    </source>
</reference>
<gene>
    <name evidence="1" type="ORF">SPIROBIBN47_250016</name>
</gene>
<accession>A0A3P3XIQ6</accession>
<sequence length="119" mass="13170">MKPEVRAINSLLDSLSALAGRAWTEKDLSLAIDKWLPMLPRSTREALTGLAVEKLKTDPARMPLAIATFAGVLLKEYDGTPLTLAEWRELRDVISDCADELDMDNVTYAMSLIMDYGAL</sequence>
<organism evidence="1">
    <name type="scientific">uncultured spirochete</name>
    <dbReference type="NCBI Taxonomy" id="156406"/>
    <lineage>
        <taxon>Bacteria</taxon>
        <taxon>Pseudomonadati</taxon>
        <taxon>Spirochaetota</taxon>
        <taxon>Spirochaetia</taxon>
        <taxon>Spirochaetales</taxon>
        <taxon>environmental samples</taxon>
    </lineage>
</organism>